<evidence type="ECO:0000256" key="1">
    <source>
        <dbReference type="ARBA" id="ARBA00004141"/>
    </source>
</evidence>
<feature type="transmembrane region" description="Helical" evidence="6">
    <location>
        <begin position="312"/>
        <end position="329"/>
    </location>
</feature>
<name>G3B4B2_CANTC</name>
<dbReference type="EMBL" id="GL996521">
    <property type="protein sequence ID" value="EGV64444.1"/>
    <property type="molecule type" value="Genomic_DNA"/>
</dbReference>
<dbReference type="AlphaFoldDB" id="G3B4B2"/>
<dbReference type="InterPro" id="IPR036259">
    <property type="entry name" value="MFS_trans_sf"/>
</dbReference>
<sequence length="531" mass="60858">MKSTEKDSHTIESLESAASSELGVFKDPAVAEYWRLKYESCNYEGAPFFDPEMVWTKNEEKKLVRALDLKVFLWVFFSFCSLDLVRRNVTRAVADNFLDDLGMTTDDYNLGQAMNLVAFLCAELPGNLLSKRFGCEIIIPAQMVLWSILCICQTAIKNKGAFIAFRVLIGVSQGGFIPDNILYLSYYYTSTELPIRLAIFWTAIPLFQILGSLLASGIIEMRGIHGLAGWRYLFLIEGFITLAIGIASWYFYRAGPTQTENKIFKTKPWFNEREVKILVNRVLRDDPSKGDMNNRQGVDFVSLFRTLKDYDLWPLFIQGIMAFIPFQPVTNYMSLILKQMGYSTFMSNILVIPGQFWFLVNLPLVVLFSHYIKEKSICIGLSNIFIFPFILALVVLPVTTSHWVKYVLLIGILAQPYTHAILAANVSQYSNTVRARAVGTSLYNMCYQVGSIIATQLYKSSDSPNYTKGNATILGICCFNIAFAFFSKFYYIQRNQQKEKKWQQLSKNEQEEYLRTTKDQGMKRLDFRFVH</sequence>
<evidence type="ECO:0000256" key="2">
    <source>
        <dbReference type="ARBA" id="ARBA00022448"/>
    </source>
</evidence>
<protein>
    <submittedName>
        <fullName evidence="8">MFS general substrate transporter</fullName>
    </submittedName>
</protein>
<accession>G3B4B2</accession>
<comment type="subcellular location">
    <subcellularLocation>
        <location evidence="1">Membrane</location>
        <topology evidence="1">Multi-pass membrane protein</topology>
    </subcellularLocation>
</comment>
<dbReference type="GO" id="GO:0022857">
    <property type="term" value="F:transmembrane transporter activity"/>
    <property type="evidence" value="ECO:0007669"/>
    <property type="project" value="InterPro"/>
</dbReference>
<keyword evidence="4 6" id="KW-1133">Transmembrane helix</keyword>
<feature type="transmembrane region" description="Helical" evidence="6">
    <location>
        <begin position="198"/>
        <end position="219"/>
    </location>
</feature>
<dbReference type="InterPro" id="IPR020846">
    <property type="entry name" value="MFS_dom"/>
</dbReference>
<feature type="transmembrane region" description="Helical" evidence="6">
    <location>
        <begin position="438"/>
        <end position="458"/>
    </location>
</feature>
<dbReference type="KEGG" id="cten:18249798"/>
<evidence type="ECO:0000256" key="6">
    <source>
        <dbReference type="SAM" id="Phobius"/>
    </source>
</evidence>
<gene>
    <name evidence="9" type="ORF">CANTEDRAFT_134516</name>
</gene>
<evidence type="ECO:0000313" key="10">
    <source>
        <dbReference type="Proteomes" id="UP000000707"/>
    </source>
</evidence>
<feature type="transmembrane region" description="Helical" evidence="6">
    <location>
        <begin position="470"/>
        <end position="491"/>
    </location>
</feature>
<dbReference type="SUPFAM" id="SSF103473">
    <property type="entry name" value="MFS general substrate transporter"/>
    <property type="match status" value="1"/>
</dbReference>
<evidence type="ECO:0000259" key="7">
    <source>
        <dbReference type="PROSITE" id="PS50850"/>
    </source>
</evidence>
<feature type="domain" description="Major facilitator superfamily (MFS) profile" evidence="7">
    <location>
        <begin position="67"/>
        <end position="495"/>
    </location>
</feature>
<dbReference type="GO" id="GO:0016020">
    <property type="term" value="C:membrane"/>
    <property type="evidence" value="ECO:0007669"/>
    <property type="project" value="UniProtKB-SubCell"/>
</dbReference>
<feature type="transmembrane region" description="Helical" evidence="6">
    <location>
        <begin position="349"/>
        <end position="368"/>
    </location>
</feature>
<dbReference type="PROSITE" id="PS50850">
    <property type="entry name" value="MFS"/>
    <property type="match status" value="1"/>
</dbReference>
<keyword evidence="10" id="KW-1185">Reference proteome</keyword>
<dbReference type="Gene3D" id="1.20.1250.20">
    <property type="entry name" value="MFS general substrate transporter like domains"/>
    <property type="match status" value="2"/>
</dbReference>
<dbReference type="RefSeq" id="XP_006686759.1">
    <property type="nucleotide sequence ID" value="XM_006686696.1"/>
</dbReference>
<reference evidence="9 10" key="1">
    <citation type="journal article" date="2011" name="Proc. Natl. Acad. Sci. U.S.A.">
        <title>Comparative genomics of xylose-fermenting fungi for enhanced biofuel production.</title>
        <authorList>
            <person name="Wohlbach D.J."/>
            <person name="Kuo A."/>
            <person name="Sato T.K."/>
            <person name="Potts K.M."/>
            <person name="Salamov A.A."/>
            <person name="LaButti K.M."/>
            <person name="Sun H."/>
            <person name="Clum A."/>
            <person name="Pangilinan J.L."/>
            <person name="Lindquist E.A."/>
            <person name="Lucas S."/>
            <person name="Lapidus A."/>
            <person name="Jin M."/>
            <person name="Gunawan C."/>
            <person name="Balan V."/>
            <person name="Dale B.E."/>
            <person name="Jeffries T.W."/>
            <person name="Zinkel R."/>
            <person name="Barry K.W."/>
            <person name="Grigoriev I.V."/>
            <person name="Gasch A.P."/>
        </authorList>
    </citation>
    <scope>NUCLEOTIDE SEQUENCE [LARGE SCALE GENOMIC DNA]</scope>
    <source>
        <strain evidence="9">ATCC 10573</strain>
        <strain evidence="10">ATCC 10573 / BCRC 21748 / CBS 615 / JCM 9827 / NBRC 10315 / NRRL Y-1498 / VKM Y-70</strain>
    </source>
</reference>
<evidence type="ECO:0000256" key="5">
    <source>
        <dbReference type="ARBA" id="ARBA00023136"/>
    </source>
</evidence>
<dbReference type="OrthoDB" id="1935484at2759"/>
<dbReference type="InterPro" id="IPR011701">
    <property type="entry name" value="MFS"/>
</dbReference>
<feature type="transmembrane region" description="Helical" evidence="6">
    <location>
        <begin position="380"/>
        <end position="400"/>
    </location>
</feature>
<organism evidence="10">
    <name type="scientific">Candida tenuis (strain ATCC 10573 / BCRC 21748 / CBS 615 / JCM 9827 / NBRC 10315 / NRRL Y-1498 / VKM Y-70)</name>
    <name type="common">Yeast</name>
    <name type="synonym">Yamadazyma tenuis</name>
    <dbReference type="NCBI Taxonomy" id="590646"/>
    <lineage>
        <taxon>Eukaryota</taxon>
        <taxon>Fungi</taxon>
        <taxon>Dikarya</taxon>
        <taxon>Ascomycota</taxon>
        <taxon>Saccharomycotina</taxon>
        <taxon>Pichiomycetes</taxon>
        <taxon>Debaryomycetaceae</taxon>
        <taxon>Yamadazyma</taxon>
    </lineage>
</organism>
<evidence type="ECO:0000256" key="3">
    <source>
        <dbReference type="ARBA" id="ARBA00022692"/>
    </source>
</evidence>
<dbReference type="Proteomes" id="UP000000707">
    <property type="component" value="Unassembled WGS sequence"/>
</dbReference>
<dbReference type="PANTHER" id="PTHR43791:SF65">
    <property type="entry name" value="MAJOR FACILITATOR SUPERFAMILY (MFS) PROFILE DOMAIN-CONTAINING PROTEIN-RELATED"/>
    <property type="match status" value="1"/>
</dbReference>
<dbReference type="Pfam" id="PF07690">
    <property type="entry name" value="MFS_1"/>
    <property type="match status" value="1"/>
</dbReference>
<dbReference type="eggNOG" id="KOG2533">
    <property type="taxonomic scope" value="Eukaryota"/>
</dbReference>
<evidence type="ECO:0000313" key="9">
    <source>
        <dbReference type="EMBL" id="EGV64445.1"/>
    </source>
</evidence>
<evidence type="ECO:0000256" key="4">
    <source>
        <dbReference type="ARBA" id="ARBA00022989"/>
    </source>
</evidence>
<dbReference type="HOGENOM" id="CLU_001265_2_0_1"/>
<dbReference type="PANTHER" id="PTHR43791">
    <property type="entry name" value="PERMEASE-RELATED"/>
    <property type="match status" value="1"/>
</dbReference>
<dbReference type="GeneID" id="18249798"/>
<evidence type="ECO:0000313" key="8">
    <source>
        <dbReference type="EMBL" id="EGV64444.1"/>
    </source>
</evidence>
<keyword evidence="5 6" id="KW-0472">Membrane</keyword>
<dbReference type="EMBL" id="GL996521">
    <property type="protein sequence ID" value="EGV64445.1"/>
    <property type="molecule type" value="Genomic_DNA"/>
</dbReference>
<keyword evidence="2" id="KW-0813">Transport</keyword>
<proteinExistence type="predicted"/>
<dbReference type="FunFam" id="1.20.1250.20:FF:000106">
    <property type="entry name" value="MFS transporter, putative"/>
    <property type="match status" value="1"/>
</dbReference>
<feature type="transmembrane region" description="Helical" evidence="6">
    <location>
        <begin position="406"/>
        <end position="426"/>
    </location>
</feature>
<feature type="transmembrane region" description="Helical" evidence="6">
    <location>
        <begin position="231"/>
        <end position="252"/>
    </location>
</feature>
<keyword evidence="3 6" id="KW-0812">Transmembrane</keyword>